<evidence type="ECO:0000256" key="3">
    <source>
        <dbReference type="ARBA" id="ARBA00023155"/>
    </source>
</evidence>
<dbReference type="EMBL" id="NHYD01003976">
    <property type="protein sequence ID" value="PPQ67182.1"/>
    <property type="molecule type" value="Genomic_DNA"/>
</dbReference>
<evidence type="ECO:0000256" key="1">
    <source>
        <dbReference type="ARBA" id="ARBA00004123"/>
    </source>
</evidence>
<comment type="caution">
    <text evidence="9">The sequence shown here is derived from an EMBL/GenBank/DDBJ whole genome shotgun (WGS) entry which is preliminary data.</text>
</comment>
<evidence type="ECO:0000313" key="10">
    <source>
        <dbReference type="Proteomes" id="UP000283269"/>
    </source>
</evidence>
<feature type="compositionally biased region" description="Polar residues" evidence="7">
    <location>
        <begin position="499"/>
        <end position="509"/>
    </location>
</feature>
<protein>
    <recommendedName>
        <fullName evidence="8">Homeobox domain-containing protein</fullName>
    </recommendedName>
</protein>
<feature type="compositionally biased region" description="Basic and acidic residues" evidence="7">
    <location>
        <begin position="229"/>
        <end position="257"/>
    </location>
</feature>
<evidence type="ECO:0000313" key="9">
    <source>
        <dbReference type="EMBL" id="PPQ67182.1"/>
    </source>
</evidence>
<dbReference type="Pfam" id="PF00046">
    <property type="entry name" value="Homeodomain"/>
    <property type="match status" value="1"/>
</dbReference>
<feature type="region of interest" description="Disordered" evidence="7">
    <location>
        <begin position="402"/>
        <end position="487"/>
    </location>
</feature>
<feature type="region of interest" description="Disordered" evidence="7">
    <location>
        <begin position="499"/>
        <end position="527"/>
    </location>
</feature>
<dbReference type="Gene3D" id="1.10.10.60">
    <property type="entry name" value="Homeodomain-like"/>
    <property type="match status" value="1"/>
</dbReference>
<dbReference type="Proteomes" id="UP000283269">
    <property type="component" value="Unassembled WGS sequence"/>
</dbReference>
<sequence length="539" mass="60642">MATSTLPQSTSDSEKETLMSIHRIASSLAKDFSAYRLATQLPDLSDSSIPELDLSFPPDILSPILSLQIPYDVLQQIVRRFTRLLSELQQEYTNSYQEACRAHASIHGFDGDLRSEYIPVLEKYFEYNGYPSVLHRSILAQKTSMTPRQIEVWFQNHRKRSRQDGKIVRRLDSDVPLKRSLGVLAKNAEPYQLRLCTPSDDKNGLNSDDKHKEFDIQRPKSPKLASCLEETKDTHEDDLIRPPHAFPEPRKSQHDDPFPNDNGVFRFPPPIWRRKPATTPIIPTEVDMDDFARTFHMKLNFINGPWKRESTPSKSDFPSFTPWFAPSRTIPPRAPHPSLVRTYVSSLVESSIMRPLTLNPHIFDFGEQPNKPGISCVVRLPCGPPPSDSSIIESFTLPSQVPRQGVPLLPQSTPFSPTPSASLLAPPGEVPRRKVSPLPRRGPSKTQSFGSRTSSFSSESSSSSDDTISSPSTPPSLPNQTLVSVESDDSTYNFDSYNFDFSSLTSDPSPRTFDFSEEKSPYDEQSPTLFQDFTPLVIC</sequence>
<keyword evidence="3 5" id="KW-0371">Homeobox</keyword>
<dbReference type="SMART" id="SM00389">
    <property type="entry name" value="HOX"/>
    <property type="match status" value="1"/>
</dbReference>
<dbReference type="PANTHER" id="PTHR24339:SF69">
    <property type="entry name" value="HOMEOBOX PROTEIN CEH-5"/>
    <property type="match status" value="1"/>
</dbReference>
<evidence type="ECO:0000256" key="5">
    <source>
        <dbReference type="PROSITE-ProRule" id="PRU00108"/>
    </source>
</evidence>
<dbReference type="InterPro" id="IPR001356">
    <property type="entry name" value="HD"/>
</dbReference>
<feature type="compositionally biased region" description="Basic and acidic residues" evidence="7">
    <location>
        <begin position="199"/>
        <end position="218"/>
    </location>
</feature>
<evidence type="ECO:0000256" key="7">
    <source>
        <dbReference type="SAM" id="MobiDB-lite"/>
    </source>
</evidence>
<keyword evidence="10" id="KW-1185">Reference proteome</keyword>
<dbReference type="InParanoid" id="A0A409VLN9"/>
<dbReference type="CDD" id="cd00086">
    <property type="entry name" value="homeodomain"/>
    <property type="match status" value="1"/>
</dbReference>
<feature type="compositionally biased region" description="Low complexity" evidence="7">
    <location>
        <begin position="407"/>
        <end position="427"/>
    </location>
</feature>
<feature type="region of interest" description="Disordered" evidence="7">
    <location>
        <begin position="198"/>
        <end position="263"/>
    </location>
</feature>
<dbReference type="STRING" id="93625.A0A409VLN9"/>
<evidence type="ECO:0000259" key="8">
    <source>
        <dbReference type="PROSITE" id="PS50071"/>
    </source>
</evidence>
<dbReference type="AlphaFoldDB" id="A0A409VLN9"/>
<feature type="DNA-binding region" description="Homeobox" evidence="5">
    <location>
        <begin position="115"/>
        <end position="165"/>
    </location>
</feature>
<dbReference type="OrthoDB" id="6159439at2759"/>
<dbReference type="GO" id="GO:0000981">
    <property type="term" value="F:DNA-binding transcription factor activity, RNA polymerase II-specific"/>
    <property type="evidence" value="ECO:0007669"/>
    <property type="project" value="InterPro"/>
</dbReference>
<evidence type="ECO:0000256" key="4">
    <source>
        <dbReference type="ARBA" id="ARBA00023242"/>
    </source>
</evidence>
<feature type="compositionally biased region" description="Polar residues" evidence="7">
    <location>
        <begin position="478"/>
        <end position="487"/>
    </location>
</feature>
<dbReference type="SUPFAM" id="SSF46689">
    <property type="entry name" value="Homeodomain-like"/>
    <property type="match status" value="1"/>
</dbReference>
<feature type="compositionally biased region" description="Low complexity" evidence="7">
    <location>
        <begin position="448"/>
        <end position="471"/>
    </location>
</feature>
<feature type="domain" description="Homeobox" evidence="8">
    <location>
        <begin position="113"/>
        <end position="164"/>
    </location>
</feature>
<dbReference type="InterPro" id="IPR017970">
    <property type="entry name" value="Homeobox_CS"/>
</dbReference>
<dbReference type="GO" id="GO:0005634">
    <property type="term" value="C:nucleus"/>
    <property type="evidence" value="ECO:0007669"/>
    <property type="project" value="UniProtKB-SubCell"/>
</dbReference>
<name>A0A409VLN9_PSICY</name>
<dbReference type="GO" id="GO:0000978">
    <property type="term" value="F:RNA polymerase II cis-regulatory region sequence-specific DNA binding"/>
    <property type="evidence" value="ECO:0007669"/>
    <property type="project" value="TreeGrafter"/>
</dbReference>
<keyword evidence="4 5" id="KW-0539">Nucleus</keyword>
<accession>A0A409VLN9</accession>
<gene>
    <name evidence="9" type="ORF">CVT25_005783</name>
</gene>
<dbReference type="InterPro" id="IPR009057">
    <property type="entry name" value="Homeodomain-like_sf"/>
</dbReference>
<dbReference type="PROSITE" id="PS00027">
    <property type="entry name" value="HOMEOBOX_1"/>
    <property type="match status" value="1"/>
</dbReference>
<reference evidence="9 10" key="1">
    <citation type="journal article" date="2018" name="Evol. Lett.">
        <title>Horizontal gene cluster transfer increased hallucinogenic mushroom diversity.</title>
        <authorList>
            <person name="Reynolds H.T."/>
            <person name="Vijayakumar V."/>
            <person name="Gluck-Thaler E."/>
            <person name="Korotkin H.B."/>
            <person name="Matheny P.B."/>
            <person name="Slot J.C."/>
        </authorList>
    </citation>
    <scope>NUCLEOTIDE SEQUENCE [LARGE SCALE GENOMIC DNA]</scope>
    <source>
        <strain evidence="9 10">2631</strain>
    </source>
</reference>
<evidence type="ECO:0000256" key="6">
    <source>
        <dbReference type="RuleBase" id="RU000682"/>
    </source>
</evidence>
<dbReference type="PANTHER" id="PTHR24339">
    <property type="entry name" value="HOMEOBOX PROTEIN EMX-RELATED"/>
    <property type="match status" value="1"/>
</dbReference>
<comment type="subcellular location">
    <subcellularLocation>
        <location evidence="1 5 6">Nucleus</location>
    </subcellularLocation>
</comment>
<keyword evidence="2 5" id="KW-0238">DNA-binding</keyword>
<dbReference type="InterPro" id="IPR050877">
    <property type="entry name" value="EMX-VAX-Noto_Homeobox_TFs"/>
</dbReference>
<proteinExistence type="predicted"/>
<evidence type="ECO:0000256" key="2">
    <source>
        <dbReference type="ARBA" id="ARBA00023125"/>
    </source>
</evidence>
<organism evidence="9 10">
    <name type="scientific">Psilocybe cyanescens</name>
    <dbReference type="NCBI Taxonomy" id="93625"/>
    <lineage>
        <taxon>Eukaryota</taxon>
        <taxon>Fungi</taxon>
        <taxon>Dikarya</taxon>
        <taxon>Basidiomycota</taxon>
        <taxon>Agaricomycotina</taxon>
        <taxon>Agaricomycetes</taxon>
        <taxon>Agaricomycetidae</taxon>
        <taxon>Agaricales</taxon>
        <taxon>Agaricineae</taxon>
        <taxon>Strophariaceae</taxon>
        <taxon>Psilocybe</taxon>
    </lineage>
</organism>
<dbReference type="PROSITE" id="PS50071">
    <property type="entry name" value="HOMEOBOX_2"/>
    <property type="match status" value="1"/>
</dbReference>